<dbReference type="PANTHER" id="PTHR11042:SF91">
    <property type="entry name" value="EUKARYOTIC TRANSLATION INITIATION FACTOR 2-ALPHA KINASE"/>
    <property type="match status" value="1"/>
</dbReference>
<dbReference type="FunFam" id="1.10.510.10:FF:000251">
    <property type="entry name" value="eukaryotic translation initiation factor 2-alpha kinase 3"/>
    <property type="match status" value="1"/>
</dbReference>
<dbReference type="EC" id="2.7.11.1" evidence="2"/>
<evidence type="ECO:0000256" key="14">
    <source>
        <dbReference type="ARBA" id="ARBA00037982"/>
    </source>
</evidence>
<feature type="compositionally biased region" description="Low complexity" evidence="17">
    <location>
        <begin position="833"/>
        <end position="844"/>
    </location>
</feature>
<dbReference type="InterPro" id="IPR050339">
    <property type="entry name" value="CC_SR_Kinase"/>
</dbReference>
<dbReference type="InterPro" id="IPR000719">
    <property type="entry name" value="Prot_kinase_dom"/>
</dbReference>
<keyword evidence="4" id="KW-0597">Phosphoprotein</keyword>
<keyword evidence="3" id="KW-0723">Serine/threonine-protein kinase</keyword>
<evidence type="ECO:0000256" key="12">
    <source>
        <dbReference type="ARBA" id="ARBA00023180"/>
    </source>
</evidence>
<feature type="compositionally biased region" description="Basic residues" evidence="17">
    <location>
        <begin position="793"/>
        <end position="802"/>
    </location>
</feature>
<evidence type="ECO:0000256" key="1">
    <source>
        <dbReference type="ARBA" id="ARBA00004115"/>
    </source>
</evidence>
<evidence type="ECO:0000256" key="3">
    <source>
        <dbReference type="ARBA" id="ARBA00022527"/>
    </source>
</evidence>
<feature type="compositionally biased region" description="Low complexity" evidence="17">
    <location>
        <begin position="804"/>
        <end position="824"/>
    </location>
</feature>
<evidence type="ECO:0000256" key="8">
    <source>
        <dbReference type="ARBA" id="ARBA00022824"/>
    </source>
</evidence>
<dbReference type="SUPFAM" id="SSF50998">
    <property type="entry name" value="Quinoprotein alcohol dehydrogenase-like"/>
    <property type="match status" value="1"/>
</dbReference>
<dbReference type="SUPFAM" id="SSF56112">
    <property type="entry name" value="Protein kinase-like (PK-like)"/>
    <property type="match status" value="1"/>
</dbReference>
<feature type="region of interest" description="Disordered" evidence="17">
    <location>
        <begin position="1152"/>
        <end position="1180"/>
    </location>
</feature>
<dbReference type="InterPro" id="IPR011047">
    <property type="entry name" value="Quinoprotein_ADH-like_sf"/>
</dbReference>
<dbReference type="InterPro" id="IPR017441">
    <property type="entry name" value="Protein_kinase_ATP_BS"/>
</dbReference>
<evidence type="ECO:0000259" key="18">
    <source>
        <dbReference type="PROSITE" id="PS50011"/>
    </source>
</evidence>
<evidence type="ECO:0000256" key="10">
    <source>
        <dbReference type="ARBA" id="ARBA00022845"/>
    </source>
</evidence>
<dbReference type="GO" id="GO:0005524">
    <property type="term" value="F:ATP binding"/>
    <property type="evidence" value="ECO:0007669"/>
    <property type="project" value="UniProtKB-UniRule"/>
</dbReference>
<feature type="compositionally biased region" description="Basic and acidic residues" evidence="17">
    <location>
        <begin position="774"/>
        <end position="787"/>
    </location>
</feature>
<dbReference type="GO" id="GO:0005789">
    <property type="term" value="C:endoplasmic reticulum membrane"/>
    <property type="evidence" value="ECO:0007669"/>
    <property type="project" value="UniProtKB-SubCell"/>
</dbReference>
<dbReference type="GO" id="GO:0034976">
    <property type="term" value="P:response to endoplasmic reticulum stress"/>
    <property type="evidence" value="ECO:0007669"/>
    <property type="project" value="UniProtKB-ARBA"/>
</dbReference>
<evidence type="ECO:0000256" key="13">
    <source>
        <dbReference type="ARBA" id="ARBA00023230"/>
    </source>
</evidence>
<feature type="domain" description="Protein kinase" evidence="18">
    <location>
        <begin position="609"/>
        <end position="1109"/>
    </location>
</feature>
<dbReference type="InterPro" id="IPR018391">
    <property type="entry name" value="PQQ_b-propeller_rpt"/>
</dbReference>
<comment type="subcellular location">
    <subcellularLocation>
        <location evidence="1">Endoplasmic reticulum membrane</location>
        <topology evidence="1">Single-pass type I membrane protein</topology>
    </subcellularLocation>
</comment>
<dbReference type="AlphaFoldDB" id="A0A813RCB2"/>
<keyword evidence="8" id="KW-0256">Endoplasmic reticulum</keyword>
<evidence type="ECO:0000256" key="5">
    <source>
        <dbReference type="ARBA" id="ARBA00022679"/>
    </source>
</evidence>
<evidence type="ECO:0000256" key="2">
    <source>
        <dbReference type="ARBA" id="ARBA00012513"/>
    </source>
</evidence>
<reference evidence="19" key="1">
    <citation type="submission" date="2021-02" db="EMBL/GenBank/DDBJ databases">
        <authorList>
            <person name="Nowell W R."/>
        </authorList>
    </citation>
    <scope>NUCLEOTIDE SEQUENCE</scope>
</reference>
<dbReference type="InterPro" id="IPR008271">
    <property type="entry name" value="Ser/Thr_kinase_AS"/>
</dbReference>
<dbReference type="Gene3D" id="3.30.200.20">
    <property type="entry name" value="Phosphorylase Kinase, domain 1"/>
    <property type="match status" value="1"/>
</dbReference>
<evidence type="ECO:0000256" key="11">
    <source>
        <dbReference type="ARBA" id="ARBA00023016"/>
    </source>
</evidence>
<dbReference type="Proteomes" id="UP000663829">
    <property type="component" value="Unassembled WGS sequence"/>
</dbReference>
<dbReference type="OrthoDB" id="341578at2759"/>
<comment type="caution">
    <text evidence="19">The sequence shown here is derived from an EMBL/GenBank/DDBJ whole genome shotgun (WGS) entry which is preliminary data.</text>
</comment>
<dbReference type="InterPro" id="IPR015943">
    <property type="entry name" value="WD40/YVTN_repeat-like_dom_sf"/>
</dbReference>
<dbReference type="GO" id="GO:0006986">
    <property type="term" value="P:response to unfolded protein"/>
    <property type="evidence" value="ECO:0007669"/>
    <property type="project" value="UniProtKB-KW"/>
</dbReference>
<gene>
    <name evidence="19" type="ORF">GPM918_LOCUS2502</name>
    <name evidence="20" type="ORF">SRO942_LOCUS2502</name>
</gene>
<feature type="compositionally biased region" description="Basic and acidic residues" evidence="17">
    <location>
        <begin position="846"/>
        <end position="856"/>
    </location>
</feature>
<keyword evidence="11" id="KW-0346">Stress response</keyword>
<feature type="region of interest" description="Disordered" evidence="17">
    <location>
        <begin position="774"/>
        <end position="860"/>
    </location>
</feature>
<protein>
    <recommendedName>
        <fullName evidence="2">non-specific serine/threonine protein kinase</fullName>
        <ecNumber evidence="2">2.7.11.1</ecNumber>
    </recommendedName>
    <alternativeName>
        <fullName evidence="15">PRKR-like endoplasmic reticulum kinase</fullName>
    </alternativeName>
</protein>
<dbReference type="InterPro" id="IPR011009">
    <property type="entry name" value="Kinase-like_dom_sf"/>
</dbReference>
<accession>A0A813RCB2</accession>
<evidence type="ECO:0000256" key="7">
    <source>
        <dbReference type="ARBA" id="ARBA00022777"/>
    </source>
</evidence>
<dbReference type="PROSITE" id="PS00108">
    <property type="entry name" value="PROTEIN_KINASE_ST"/>
    <property type="match status" value="1"/>
</dbReference>
<keyword evidence="12" id="KW-0325">Glycoprotein</keyword>
<sequence length="1213" mass="138845">MFKILGTRYQEISVPKVLPVTDDIEEEIEEIQNYDKTVAKLGPRDIQEFYNSFHINNKQIDTLQAINNESSNVSHALYVSSLDGKLTAIDANNYGRVLWTIDTGSALVDSSLSKLEILRDAISVRLIPSLSGGLYERYPDGHVEPLPFSADSLLSASFRLDDDSVIVGGKHIETLGLNVHTGRILYMTSSLHGSTHYENKTETLDNEYSSYDPLLVIRRTTQTVRAVSVRSGHEKWNFSVSNNELLSIKSHDAKLEKPIRNEPSRMLHNRLNENIPQIESDSVFQGYFKYQLQTGVINAYHHHNNELVWSKILNVPIAAVWEMKNGQLYQNDLFNVEHEDERHSNDNRENQAYDMNRRSAFVGEFNSTPYVLVSPHLQNELIHLAMRNKINTHRGPRLLPWRKENEKRTVLDMSNDKHPRSDLSTWVRHNNNDNDLSTYDGQHNWKYALALRQEKQQRGDQDLPQEESCDNAGYFTLLQKDSEQKPPTNVLSFLFHNGRDDDDDYQNDRHKWTKTISISTAVIAVIIIILTFVVRDRHSIWNKYFRRSPSTNTATEDQTSETIVNHSTENNQVTSTILLQTTSPPSNMAATSEENQDKDTFRSRYSLEFEHVRFLGKGGFGIVFEAINKLDERKVAIKRVALKKENGKERAQKEIRCLAVLNHPNIIQYYYAWNETAPISWQDEEDKRLMAKNQTTRGSVSFPTGGIQSTMDSDNIQSFSFKMPNLVEVNGTNDNDNTQNLLERSNPLRLHEEFSLNNSFSNAIQNSNDDHVFTSEDEHEVHVEKPDANNNTNRHHRDRRTTKSWSSKSSHSILSTPSSSVSYSPVFDHTDHSLSSSTSSASLSIDDNHNTNKENDTDGFEFESSSALDIDKKKKNKTDLSKSSIVTSEKSVEEHAVVSINTAPSTHTYFYFVMELCKPESLRDCLLKHKIDRQHALNIFYQIIKGIEYIHEQKLIHRDLKPSNILFSMDDTVKIGDFGLVSAFGDDKHGTNKKKGRNSIRIETISTGNDEVGGTMLYMSPEQINREQYNQKVDIYAMGIILFELLYPFSTQMERIQAITNLRSQKPKFPDEFENTKKNKSLCCLTRWLLSYSPRERPKASELRNNKLFQKILQIEASDSLHDLDSTAYNELLGTKRDRMSSLRRSFSSSSLSLSMRTDSETNSQMTPTTTKSVSSLTHRQHRSAIYTNEYQTTPTIRVHHADEISIGADTVN</sequence>
<dbReference type="PROSITE" id="PS00107">
    <property type="entry name" value="PROTEIN_KINASE_ATP"/>
    <property type="match status" value="1"/>
</dbReference>
<comment type="similarity">
    <text evidence="14">Belongs to the protein kinase superfamily. Ser/Thr protein kinase family. GCN2 subfamily.</text>
</comment>
<feature type="compositionally biased region" description="Polar residues" evidence="17">
    <location>
        <begin position="1161"/>
        <end position="1178"/>
    </location>
</feature>
<dbReference type="Gene3D" id="1.10.510.10">
    <property type="entry name" value="Transferase(Phosphotransferase) domain 1"/>
    <property type="match status" value="1"/>
</dbReference>
<dbReference type="Pfam" id="PF00069">
    <property type="entry name" value="Pkinase"/>
    <property type="match status" value="2"/>
</dbReference>
<evidence type="ECO:0000256" key="9">
    <source>
        <dbReference type="ARBA" id="ARBA00022840"/>
    </source>
</evidence>
<organism evidence="19 21">
    <name type="scientific">Didymodactylos carnosus</name>
    <dbReference type="NCBI Taxonomy" id="1234261"/>
    <lineage>
        <taxon>Eukaryota</taxon>
        <taxon>Metazoa</taxon>
        <taxon>Spiralia</taxon>
        <taxon>Gnathifera</taxon>
        <taxon>Rotifera</taxon>
        <taxon>Eurotatoria</taxon>
        <taxon>Bdelloidea</taxon>
        <taxon>Philodinida</taxon>
        <taxon>Philodinidae</taxon>
        <taxon>Didymodactylos</taxon>
    </lineage>
</organism>
<keyword evidence="6 16" id="KW-0547">Nucleotide-binding</keyword>
<evidence type="ECO:0000256" key="17">
    <source>
        <dbReference type="SAM" id="MobiDB-lite"/>
    </source>
</evidence>
<dbReference type="EMBL" id="CAJNOQ010000279">
    <property type="protein sequence ID" value="CAF0781614.1"/>
    <property type="molecule type" value="Genomic_DNA"/>
</dbReference>
<feature type="binding site" evidence="16">
    <location>
        <position position="643"/>
    </location>
    <ligand>
        <name>ATP</name>
        <dbReference type="ChEBI" id="CHEBI:30616"/>
    </ligand>
</feature>
<dbReference type="EMBL" id="CAJOBC010000279">
    <property type="protein sequence ID" value="CAF3565007.1"/>
    <property type="molecule type" value="Genomic_DNA"/>
</dbReference>
<evidence type="ECO:0000256" key="6">
    <source>
        <dbReference type="ARBA" id="ARBA00022741"/>
    </source>
</evidence>
<evidence type="ECO:0000313" key="20">
    <source>
        <dbReference type="EMBL" id="CAF3565007.1"/>
    </source>
</evidence>
<evidence type="ECO:0000256" key="15">
    <source>
        <dbReference type="ARBA" id="ARBA00041500"/>
    </source>
</evidence>
<keyword evidence="7" id="KW-0418">Kinase</keyword>
<evidence type="ECO:0000256" key="16">
    <source>
        <dbReference type="PROSITE-ProRule" id="PRU10141"/>
    </source>
</evidence>
<evidence type="ECO:0000313" key="19">
    <source>
        <dbReference type="EMBL" id="CAF0781614.1"/>
    </source>
</evidence>
<dbReference type="SMART" id="SM00220">
    <property type="entry name" value="S_TKc"/>
    <property type="match status" value="1"/>
</dbReference>
<keyword evidence="13" id="KW-0834">Unfolded protein response</keyword>
<dbReference type="GO" id="GO:0005634">
    <property type="term" value="C:nucleus"/>
    <property type="evidence" value="ECO:0007669"/>
    <property type="project" value="TreeGrafter"/>
</dbReference>
<dbReference type="PROSITE" id="PS50011">
    <property type="entry name" value="PROTEIN_KINASE_DOM"/>
    <property type="match status" value="1"/>
</dbReference>
<dbReference type="PANTHER" id="PTHR11042">
    <property type="entry name" value="EUKARYOTIC TRANSLATION INITIATION FACTOR 2-ALPHA KINASE EIF2-ALPHA KINASE -RELATED"/>
    <property type="match status" value="1"/>
</dbReference>
<dbReference type="SMART" id="SM00564">
    <property type="entry name" value="PQQ"/>
    <property type="match status" value="2"/>
</dbReference>
<keyword evidence="9 16" id="KW-0067">ATP-binding</keyword>
<keyword evidence="10" id="KW-0810">Translation regulation</keyword>
<evidence type="ECO:0000256" key="4">
    <source>
        <dbReference type="ARBA" id="ARBA00022553"/>
    </source>
</evidence>
<dbReference type="GO" id="GO:0004694">
    <property type="term" value="F:eukaryotic translation initiation factor 2alpha kinase activity"/>
    <property type="evidence" value="ECO:0007669"/>
    <property type="project" value="TreeGrafter"/>
</dbReference>
<dbReference type="Proteomes" id="UP000681722">
    <property type="component" value="Unassembled WGS sequence"/>
</dbReference>
<dbReference type="Gene3D" id="2.130.10.10">
    <property type="entry name" value="YVTN repeat-like/Quinoprotein amine dehydrogenase"/>
    <property type="match status" value="1"/>
</dbReference>
<evidence type="ECO:0000313" key="21">
    <source>
        <dbReference type="Proteomes" id="UP000663829"/>
    </source>
</evidence>
<name>A0A813RCB2_9BILA</name>
<keyword evidence="21" id="KW-1185">Reference proteome</keyword>
<proteinExistence type="inferred from homology"/>
<keyword evidence="5" id="KW-0808">Transferase</keyword>